<dbReference type="InterPro" id="IPR003661">
    <property type="entry name" value="HisK_dim/P_dom"/>
</dbReference>
<dbReference type="SUPFAM" id="SSF55874">
    <property type="entry name" value="ATPase domain of HSP90 chaperone/DNA topoisomerase II/histidine kinase"/>
    <property type="match status" value="1"/>
</dbReference>
<sequence length="373" mass="43167">MKNKRIYRVWLYSVTDIVTSLILTVLTFFIAKIILNYLYVNNEYEFVWHIWRLWRFIKYEFLDGFIAIIIGIAIFTIFYLLVTYKKAKSLVAIINETEIIAKGDLDRSIQVNFKGDIKVLAENINSISNQLKNRTIEERKAQKTKNDLITNVSHDLRTPLTSIMGYLEIIDSDKYYDEVTLRYYANIAYEKSKSLNLLINDLFELTKMQNNTIKLDKNDINLVELLGQVVAYFEVQFKNSNMESRVNFSDDKLIVNADGGKLVRAFENLLSNAIKYGEDGHYVDIVTKAEEENAVVQIINYGQSIPSVDLPYIFDRFYRIEKSRNSNIGGSGLGLSITKNIIELHNGNISAYSDDYKTIFEVRLPIKTNLNNK</sequence>
<feature type="domain" description="Histidine kinase" evidence="15">
    <location>
        <begin position="151"/>
        <end position="368"/>
    </location>
</feature>
<dbReference type="Gene3D" id="1.10.287.130">
    <property type="match status" value="1"/>
</dbReference>
<dbReference type="InterPro" id="IPR003594">
    <property type="entry name" value="HATPase_dom"/>
</dbReference>
<dbReference type="FunFam" id="3.30.565.10:FF:000013">
    <property type="entry name" value="Two-component sensor histidine kinase"/>
    <property type="match status" value="1"/>
</dbReference>
<keyword evidence="11 14" id="KW-1133">Transmembrane helix</keyword>
<dbReference type="PANTHER" id="PTHR45528">
    <property type="entry name" value="SENSOR HISTIDINE KINASE CPXA"/>
    <property type="match status" value="1"/>
</dbReference>
<dbReference type="GO" id="GO:0005524">
    <property type="term" value="F:ATP binding"/>
    <property type="evidence" value="ECO:0007669"/>
    <property type="project" value="UniProtKB-KW"/>
</dbReference>
<dbReference type="GO" id="GO:0000155">
    <property type="term" value="F:phosphorelay sensor kinase activity"/>
    <property type="evidence" value="ECO:0007669"/>
    <property type="project" value="InterPro"/>
</dbReference>
<evidence type="ECO:0000256" key="7">
    <source>
        <dbReference type="ARBA" id="ARBA00022692"/>
    </source>
</evidence>
<keyword evidence="12" id="KW-0902">Two-component regulatory system</keyword>
<evidence type="ECO:0000256" key="14">
    <source>
        <dbReference type="SAM" id="Phobius"/>
    </source>
</evidence>
<accession>A0A9X3XKT2</accession>
<dbReference type="RefSeq" id="WP_272470004.1">
    <property type="nucleotide sequence ID" value="NZ_JAMRYU010000001.1"/>
</dbReference>
<feature type="transmembrane region" description="Helical" evidence="14">
    <location>
        <begin position="9"/>
        <end position="39"/>
    </location>
</feature>
<evidence type="ECO:0000256" key="6">
    <source>
        <dbReference type="ARBA" id="ARBA00022679"/>
    </source>
</evidence>
<proteinExistence type="predicted"/>
<dbReference type="Pfam" id="PF02518">
    <property type="entry name" value="HATPase_c"/>
    <property type="match status" value="1"/>
</dbReference>
<evidence type="ECO:0000256" key="13">
    <source>
        <dbReference type="ARBA" id="ARBA00023136"/>
    </source>
</evidence>
<dbReference type="FunFam" id="1.10.287.130:FF:000008">
    <property type="entry name" value="Two-component sensor histidine kinase"/>
    <property type="match status" value="1"/>
</dbReference>
<dbReference type="EC" id="2.7.13.3" evidence="3"/>
<dbReference type="PRINTS" id="PR00344">
    <property type="entry name" value="BCTRLSENSOR"/>
</dbReference>
<dbReference type="PANTHER" id="PTHR45528:SF1">
    <property type="entry name" value="SENSOR HISTIDINE KINASE CPXA"/>
    <property type="match status" value="1"/>
</dbReference>
<dbReference type="InterPro" id="IPR003660">
    <property type="entry name" value="HAMP_dom"/>
</dbReference>
<dbReference type="EMBL" id="JAMRYU010000001">
    <property type="protein sequence ID" value="MDC4238847.1"/>
    <property type="molecule type" value="Genomic_DNA"/>
</dbReference>
<dbReference type="CDD" id="cd00075">
    <property type="entry name" value="HATPase"/>
    <property type="match status" value="1"/>
</dbReference>
<evidence type="ECO:0000259" key="15">
    <source>
        <dbReference type="PROSITE" id="PS50109"/>
    </source>
</evidence>
<evidence type="ECO:0000256" key="3">
    <source>
        <dbReference type="ARBA" id="ARBA00012438"/>
    </source>
</evidence>
<name>A0A9X3XKT2_9CLOT</name>
<keyword evidence="7 14" id="KW-0812">Transmembrane</keyword>
<dbReference type="CDD" id="cd00082">
    <property type="entry name" value="HisKA"/>
    <property type="match status" value="1"/>
</dbReference>
<dbReference type="AlphaFoldDB" id="A0A9X3XKT2"/>
<evidence type="ECO:0000313" key="17">
    <source>
        <dbReference type="EMBL" id="MDC4238847.1"/>
    </source>
</evidence>
<feature type="transmembrane region" description="Helical" evidence="14">
    <location>
        <begin position="59"/>
        <end position="82"/>
    </location>
</feature>
<dbReference type="Pfam" id="PF00512">
    <property type="entry name" value="HisKA"/>
    <property type="match status" value="1"/>
</dbReference>
<dbReference type="InterPro" id="IPR050398">
    <property type="entry name" value="HssS/ArlS-like"/>
</dbReference>
<evidence type="ECO:0000313" key="18">
    <source>
        <dbReference type="Proteomes" id="UP001141183"/>
    </source>
</evidence>
<dbReference type="InterPro" id="IPR004358">
    <property type="entry name" value="Sig_transdc_His_kin-like_C"/>
</dbReference>
<organism evidence="17 18">
    <name type="scientific">Clostridium tertium</name>
    <dbReference type="NCBI Taxonomy" id="1559"/>
    <lineage>
        <taxon>Bacteria</taxon>
        <taxon>Bacillati</taxon>
        <taxon>Bacillota</taxon>
        <taxon>Clostridia</taxon>
        <taxon>Eubacteriales</taxon>
        <taxon>Clostridiaceae</taxon>
        <taxon>Clostridium</taxon>
    </lineage>
</organism>
<dbReference type="PROSITE" id="PS50885">
    <property type="entry name" value="HAMP"/>
    <property type="match status" value="1"/>
</dbReference>
<evidence type="ECO:0000256" key="11">
    <source>
        <dbReference type="ARBA" id="ARBA00022989"/>
    </source>
</evidence>
<evidence type="ECO:0000256" key="4">
    <source>
        <dbReference type="ARBA" id="ARBA00022475"/>
    </source>
</evidence>
<evidence type="ECO:0000259" key="16">
    <source>
        <dbReference type="PROSITE" id="PS50885"/>
    </source>
</evidence>
<dbReference type="CDD" id="cd06225">
    <property type="entry name" value="HAMP"/>
    <property type="match status" value="1"/>
</dbReference>
<dbReference type="SMART" id="SM00388">
    <property type="entry name" value="HisKA"/>
    <property type="match status" value="1"/>
</dbReference>
<keyword evidence="13 14" id="KW-0472">Membrane</keyword>
<evidence type="ECO:0000256" key="5">
    <source>
        <dbReference type="ARBA" id="ARBA00022553"/>
    </source>
</evidence>
<evidence type="ECO:0000256" key="10">
    <source>
        <dbReference type="ARBA" id="ARBA00022840"/>
    </source>
</evidence>
<evidence type="ECO:0000256" key="8">
    <source>
        <dbReference type="ARBA" id="ARBA00022741"/>
    </source>
</evidence>
<dbReference type="InterPro" id="IPR005467">
    <property type="entry name" value="His_kinase_dom"/>
</dbReference>
<dbReference type="PROSITE" id="PS50109">
    <property type="entry name" value="HIS_KIN"/>
    <property type="match status" value="1"/>
</dbReference>
<dbReference type="InterPro" id="IPR036097">
    <property type="entry name" value="HisK_dim/P_sf"/>
</dbReference>
<keyword evidence="4" id="KW-1003">Cell membrane</keyword>
<keyword evidence="10" id="KW-0067">ATP-binding</keyword>
<comment type="catalytic activity">
    <reaction evidence="1">
        <text>ATP + protein L-histidine = ADP + protein N-phospho-L-histidine.</text>
        <dbReference type="EC" id="2.7.13.3"/>
    </reaction>
</comment>
<keyword evidence="18" id="KW-1185">Reference proteome</keyword>
<keyword evidence="5" id="KW-0597">Phosphoprotein</keyword>
<comment type="subcellular location">
    <subcellularLocation>
        <location evidence="2">Cell membrane</location>
        <topology evidence="2">Multi-pass membrane protein</topology>
    </subcellularLocation>
</comment>
<dbReference type="GO" id="GO:0005886">
    <property type="term" value="C:plasma membrane"/>
    <property type="evidence" value="ECO:0007669"/>
    <property type="project" value="UniProtKB-SubCell"/>
</dbReference>
<dbReference type="InterPro" id="IPR036890">
    <property type="entry name" value="HATPase_C_sf"/>
</dbReference>
<dbReference type="Gene3D" id="3.30.565.10">
    <property type="entry name" value="Histidine kinase-like ATPase, C-terminal domain"/>
    <property type="match status" value="1"/>
</dbReference>
<dbReference type="SMART" id="SM00387">
    <property type="entry name" value="HATPase_c"/>
    <property type="match status" value="1"/>
</dbReference>
<evidence type="ECO:0000256" key="1">
    <source>
        <dbReference type="ARBA" id="ARBA00000085"/>
    </source>
</evidence>
<keyword evidence="9 17" id="KW-0418">Kinase</keyword>
<reference evidence="17" key="1">
    <citation type="submission" date="2022-05" db="EMBL/GenBank/DDBJ databases">
        <title>Draft genome sequence of Clostridium tertium strain CP3 isolated from Peru.</title>
        <authorList>
            <person name="Hurtado R."/>
            <person name="Lima L."/>
            <person name="Sousa T."/>
            <person name="Jaiswal A.K."/>
            <person name="Tiwari S."/>
            <person name="Maturrano L."/>
            <person name="Brenig B."/>
            <person name="Azevedo V."/>
        </authorList>
    </citation>
    <scope>NUCLEOTIDE SEQUENCE</scope>
    <source>
        <strain evidence="17">CP3</strain>
    </source>
</reference>
<keyword evidence="8" id="KW-0547">Nucleotide-binding</keyword>
<keyword evidence="6" id="KW-0808">Transferase</keyword>
<dbReference type="Gene3D" id="6.10.340.10">
    <property type="match status" value="1"/>
</dbReference>
<evidence type="ECO:0000256" key="9">
    <source>
        <dbReference type="ARBA" id="ARBA00022777"/>
    </source>
</evidence>
<dbReference type="SUPFAM" id="SSF47384">
    <property type="entry name" value="Homodimeric domain of signal transducing histidine kinase"/>
    <property type="match status" value="1"/>
</dbReference>
<gene>
    <name evidence="17" type="ORF">NE398_01515</name>
</gene>
<evidence type="ECO:0000256" key="12">
    <source>
        <dbReference type="ARBA" id="ARBA00023012"/>
    </source>
</evidence>
<protein>
    <recommendedName>
        <fullName evidence="3">histidine kinase</fullName>
        <ecNumber evidence="3">2.7.13.3</ecNumber>
    </recommendedName>
</protein>
<dbReference type="Proteomes" id="UP001141183">
    <property type="component" value="Unassembled WGS sequence"/>
</dbReference>
<comment type="caution">
    <text evidence="17">The sequence shown here is derived from an EMBL/GenBank/DDBJ whole genome shotgun (WGS) entry which is preliminary data.</text>
</comment>
<feature type="domain" description="HAMP" evidence="16">
    <location>
        <begin position="87"/>
        <end position="136"/>
    </location>
</feature>
<evidence type="ECO:0000256" key="2">
    <source>
        <dbReference type="ARBA" id="ARBA00004651"/>
    </source>
</evidence>